<comment type="caution">
    <text evidence="2">The sequence shown here is derived from an EMBL/GenBank/DDBJ whole genome shotgun (WGS) entry which is preliminary data.</text>
</comment>
<name>A0A3M0L130_HIRRU</name>
<feature type="signal peptide" evidence="1">
    <location>
        <begin position="1"/>
        <end position="23"/>
    </location>
</feature>
<gene>
    <name evidence="2" type="ORF">DUI87_03814</name>
</gene>
<protein>
    <submittedName>
        <fullName evidence="2">Uncharacterized protein</fullName>
    </submittedName>
</protein>
<feature type="chain" id="PRO_5018047749" evidence="1">
    <location>
        <begin position="24"/>
        <end position="121"/>
    </location>
</feature>
<organism evidence="2 3">
    <name type="scientific">Hirundo rustica rustica</name>
    <dbReference type="NCBI Taxonomy" id="333673"/>
    <lineage>
        <taxon>Eukaryota</taxon>
        <taxon>Metazoa</taxon>
        <taxon>Chordata</taxon>
        <taxon>Craniata</taxon>
        <taxon>Vertebrata</taxon>
        <taxon>Euteleostomi</taxon>
        <taxon>Archelosauria</taxon>
        <taxon>Archosauria</taxon>
        <taxon>Dinosauria</taxon>
        <taxon>Saurischia</taxon>
        <taxon>Theropoda</taxon>
        <taxon>Coelurosauria</taxon>
        <taxon>Aves</taxon>
        <taxon>Neognathae</taxon>
        <taxon>Neoaves</taxon>
        <taxon>Telluraves</taxon>
        <taxon>Australaves</taxon>
        <taxon>Passeriformes</taxon>
        <taxon>Sylvioidea</taxon>
        <taxon>Hirundinidae</taxon>
        <taxon>Hirundo</taxon>
    </lineage>
</organism>
<keyword evidence="3" id="KW-1185">Reference proteome</keyword>
<evidence type="ECO:0000256" key="1">
    <source>
        <dbReference type="SAM" id="SignalP"/>
    </source>
</evidence>
<reference evidence="2 3" key="1">
    <citation type="submission" date="2018-07" db="EMBL/GenBank/DDBJ databases">
        <title>A high quality draft genome assembly of the barn swallow (H. rustica rustica).</title>
        <authorList>
            <person name="Formenti G."/>
            <person name="Chiara M."/>
            <person name="Poveda L."/>
            <person name="Francoijs K.-J."/>
            <person name="Bonisoli-Alquati A."/>
            <person name="Canova L."/>
            <person name="Gianfranceschi L."/>
            <person name="Horner D.S."/>
            <person name="Saino N."/>
        </authorList>
    </citation>
    <scope>NUCLEOTIDE SEQUENCE [LARGE SCALE GENOMIC DNA]</scope>
    <source>
        <strain evidence="2">Chelidonia</strain>
        <tissue evidence="2">Blood</tissue>
    </source>
</reference>
<dbReference type="EMBL" id="QRBI01000095">
    <property type="protein sequence ID" value="RMC19209.1"/>
    <property type="molecule type" value="Genomic_DNA"/>
</dbReference>
<proteinExistence type="predicted"/>
<sequence>MLRKFYLLLDICLLASLIAPVAGWLVPQPKANVWAALARAMGQDHICLSATSADNLLMTCLVEILFGPKELQAKLLEITKQNILHEDAYNVLKIGQQRLVTLFVIHCLESSEAKASSYKLA</sequence>
<dbReference type="Proteomes" id="UP000269221">
    <property type="component" value="Unassembled WGS sequence"/>
</dbReference>
<evidence type="ECO:0000313" key="2">
    <source>
        <dbReference type="EMBL" id="RMC19209.1"/>
    </source>
</evidence>
<keyword evidence="1" id="KW-0732">Signal</keyword>
<dbReference type="AlphaFoldDB" id="A0A3M0L130"/>
<evidence type="ECO:0000313" key="3">
    <source>
        <dbReference type="Proteomes" id="UP000269221"/>
    </source>
</evidence>
<accession>A0A3M0L130</accession>